<comment type="caution">
    <text evidence="1">The sequence shown here is derived from an EMBL/GenBank/DDBJ whole genome shotgun (WGS) entry which is preliminary data.</text>
</comment>
<protein>
    <submittedName>
        <fullName evidence="1">Uncharacterized protein</fullName>
    </submittedName>
</protein>
<evidence type="ECO:0000313" key="2">
    <source>
        <dbReference type="Proteomes" id="UP000214720"/>
    </source>
</evidence>
<sequence length="50" mass="5679">MFVVALVISAAFCCFLLFPLRIFKALCLLSTRPDNQYLSDPRLFVCITHA</sequence>
<dbReference type="Proteomes" id="UP000214720">
    <property type="component" value="Unassembled WGS sequence"/>
</dbReference>
<proteinExistence type="predicted"/>
<dbReference type="EMBL" id="MTHB01000027">
    <property type="protein sequence ID" value="OXC79925.1"/>
    <property type="molecule type" value="Genomic_DNA"/>
</dbReference>
<dbReference type="AlphaFoldDB" id="A0A226X8W3"/>
<reference evidence="2" key="1">
    <citation type="submission" date="2017-01" db="EMBL/GenBank/DDBJ databases">
        <title>Genome Analysis of Deinococcus marmoris KOPRI26562.</title>
        <authorList>
            <person name="Kim J.H."/>
            <person name="Oh H.-M."/>
        </authorList>
    </citation>
    <scope>NUCLEOTIDE SEQUENCE [LARGE SCALE GENOMIC DNA]</scope>
    <source>
        <strain evidence="2">PAMC 26633</strain>
    </source>
</reference>
<name>A0A226X8W3_CABSO</name>
<evidence type="ECO:0000313" key="1">
    <source>
        <dbReference type="EMBL" id="OXC79925.1"/>
    </source>
</evidence>
<gene>
    <name evidence="1" type="ORF">BSU04_03835</name>
</gene>
<organism evidence="1 2">
    <name type="scientific">Caballeronia sordidicola</name>
    <name type="common">Burkholderia sordidicola</name>
    <dbReference type="NCBI Taxonomy" id="196367"/>
    <lineage>
        <taxon>Bacteria</taxon>
        <taxon>Pseudomonadati</taxon>
        <taxon>Pseudomonadota</taxon>
        <taxon>Betaproteobacteria</taxon>
        <taxon>Burkholderiales</taxon>
        <taxon>Burkholderiaceae</taxon>
        <taxon>Caballeronia</taxon>
    </lineage>
</organism>
<accession>A0A226X8W3</accession>